<accession>A0A1B4ZCA2</accession>
<feature type="transmembrane region" description="Helical" evidence="7">
    <location>
        <begin position="336"/>
        <end position="363"/>
    </location>
</feature>
<evidence type="ECO:0000256" key="5">
    <source>
        <dbReference type="ARBA" id="ARBA00022989"/>
    </source>
</evidence>
<dbReference type="InterPro" id="IPR036259">
    <property type="entry name" value="MFS_trans_sf"/>
</dbReference>
<dbReference type="InterPro" id="IPR050171">
    <property type="entry name" value="MFS_Transporters"/>
</dbReference>
<keyword evidence="3" id="KW-1003">Cell membrane</keyword>
<proteinExistence type="predicted"/>
<protein>
    <submittedName>
        <fullName evidence="8">MFS transporter</fullName>
    </submittedName>
    <submittedName>
        <fullName evidence="9">Major facilitator superfamily permease</fullName>
    </submittedName>
</protein>
<dbReference type="InterPro" id="IPR011701">
    <property type="entry name" value="MFS"/>
</dbReference>
<dbReference type="SUPFAM" id="SSF103473">
    <property type="entry name" value="MFS general substrate transporter"/>
    <property type="match status" value="1"/>
</dbReference>
<feature type="transmembrane region" description="Helical" evidence="7">
    <location>
        <begin position="47"/>
        <end position="69"/>
    </location>
</feature>
<feature type="transmembrane region" description="Helical" evidence="7">
    <location>
        <begin position="137"/>
        <end position="160"/>
    </location>
</feature>
<feature type="transmembrane region" description="Helical" evidence="7">
    <location>
        <begin position="105"/>
        <end position="125"/>
    </location>
</feature>
<feature type="transmembrane region" description="Helical" evidence="7">
    <location>
        <begin position="166"/>
        <end position="189"/>
    </location>
</feature>
<feature type="transmembrane region" description="Helical" evidence="7">
    <location>
        <begin position="274"/>
        <end position="293"/>
    </location>
</feature>
<evidence type="ECO:0000256" key="2">
    <source>
        <dbReference type="ARBA" id="ARBA00022448"/>
    </source>
</evidence>
<evidence type="ECO:0000256" key="3">
    <source>
        <dbReference type="ARBA" id="ARBA00022475"/>
    </source>
</evidence>
<dbReference type="EMBL" id="LC054541">
    <property type="protein sequence ID" value="BAV57068.1"/>
    <property type="molecule type" value="Genomic_DNA"/>
</dbReference>
<feature type="transmembrane region" description="Helical" evidence="7">
    <location>
        <begin position="76"/>
        <end position="99"/>
    </location>
</feature>
<reference evidence="8" key="2">
    <citation type="submission" date="2016-12" db="EMBL/GenBank/DDBJ databases">
        <title>Gene cluster of aristeromycin and coformycin.</title>
        <authorList>
            <person name="Chen W."/>
            <person name="Xu G."/>
        </authorList>
    </citation>
    <scope>NUCLEOTIDE SEQUENCE</scope>
    <source>
        <strain evidence="8">JCM 5028</strain>
    </source>
</reference>
<feature type="transmembrane region" description="Helical" evidence="7">
    <location>
        <begin position="369"/>
        <end position="389"/>
    </location>
</feature>
<evidence type="ECO:0000313" key="8">
    <source>
        <dbReference type="EMBL" id="AUV64131.1"/>
    </source>
</evidence>
<comment type="subcellular location">
    <subcellularLocation>
        <location evidence="1">Cell membrane</location>
        <topology evidence="1">Multi-pass membrane protein</topology>
    </subcellularLocation>
</comment>
<feature type="transmembrane region" description="Helical" evidence="7">
    <location>
        <begin position="201"/>
        <end position="229"/>
    </location>
</feature>
<keyword evidence="5 7" id="KW-1133">Transmembrane helix</keyword>
<keyword evidence="4 7" id="KW-0812">Transmembrane</keyword>
<keyword evidence="2" id="KW-0813">Transport</keyword>
<dbReference type="Gene3D" id="1.20.1250.20">
    <property type="entry name" value="MFS general substrate transporter like domains"/>
    <property type="match status" value="1"/>
</dbReference>
<feature type="transmembrane region" description="Helical" evidence="7">
    <location>
        <begin position="299"/>
        <end position="324"/>
    </location>
</feature>
<evidence type="ECO:0000313" key="9">
    <source>
        <dbReference type="EMBL" id="BAV57068.1"/>
    </source>
</evidence>
<sequence length="402" mass="40768">MTRTGARDGSLRAALVLAFGLTLLHMPSGLPAPLYPLYENTMGITSATVSMLFATYVVGVLAGLVLVPLTIRQRYVLVSACGLSILADLLFLAATGPAALFGGHLLQGVVLGLFTGVVPVLLAELDMSGVNKTVGRLTTSANAVGLAAGPLWSGLLLQYAPWRGELVWVIQIAATLAIMPFMRIPAGLGQESGERVPLRRVLGALTGGWSGPAALLAGFCAFSSGGLLASLGSVVLDSVIGVGNGAVEGVLVSVCFVLSAVAGAVRLRRSDIAAIKLGLVWTAVGSLALIAAVELSSLAVMTAAAVICGVGQGFGLQGAIQLIAVQSDAASRGKAVSFFFIWCYLGTTIASFGVGAVITVAGLGASFNGYSGLVAVLCAAGLVCCSGAARRERQDSYLEEAV</sequence>
<dbReference type="GO" id="GO:0022857">
    <property type="term" value="F:transmembrane transporter activity"/>
    <property type="evidence" value="ECO:0007669"/>
    <property type="project" value="InterPro"/>
</dbReference>
<dbReference type="PANTHER" id="PTHR23517:SF13">
    <property type="entry name" value="MAJOR FACILITATOR SUPERFAMILY MFS_1"/>
    <property type="match status" value="1"/>
</dbReference>
<evidence type="ECO:0000256" key="7">
    <source>
        <dbReference type="SAM" id="Phobius"/>
    </source>
</evidence>
<evidence type="ECO:0000256" key="4">
    <source>
        <dbReference type="ARBA" id="ARBA00022692"/>
    </source>
</evidence>
<reference evidence="9" key="1">
    <citation type="journal article" date="2016" name="ChemBioChem">
        <title>Five-Membered Cyclitol Phosphate Formation by a myo-Inositol Phosphate Synthase Orthologue in the Biosynthesis of the Carbocyclic Nucleoside Antibiotic Aristeromycin.</title>
        <authorList>
            <person name="Kudo F."/>
            <person name="Tsunoda T."/>
            <person name="Takashima M."/>
            <person name="Eguchi T."/>
        </authorList>
    </citation>
    <scope>NUCLEOTIDE SEQUENCE</scope>
    <source>
        <strain evidence="9">NBRC 13005</strain>
    </source>
</reference>
<dbReference type="AlphaFoldDB" id="A0A1B4ZCA2"/>
<gene>
    <name evidence="9" type="primary">ari13</name>
    <name evidence="8" type="synonym">armM</name>
</gene>
<dbReference type="Pfam" id="PF07690">
    <property type="entry name" value="MFS_1"/>
    <property type="match status" value="1"/>
</dbReference>
<keyword evidence="6 7" id="KW-0472">Membrane</keyword>
<evidence type="ECO:0000256" key="1">
    <source>
        <dbReference type="ARBA" id="ARBA00004651"/>
    </source>
</evidence>
<dbReference type="EMBL" id="KY313600">
    <property type="protein sequence ID" value="AUV64131.1"/>
    <property type="molecule type" value="Genomic_DNA"/>
</dbReference>
<feature type="transmembrane region" description="Helical" evidence="7">
    <location>
        <begin position="249"/>
        <end position="267"/>
    </location>
</feature>
<name>A0A1B4ZCA2_9ACTN</name>
<dbReference type="PANTHER" id="PTHR23517">
    <property type="entry name" value="RESISTANCE PROTEIN MDTM, PUTATIVE-RELATED-RELATED"/>
    <property type="match status" value="1"/>
</dbReference>
<evidence type="ECO:0000256" key="6">
    <source>
        <dbReference type="ARBA" id="ARBA00023136"/>
    </source>
</evidence>
<dbReference type="GO" id="GO:0005886">
    <property type="term" value="C:plasma membrane"/>
    <property type="evidence" value="ECO:0007669"/>
    <property type="project" value="UniProtKB-SubCell"/>
</dbReference>
<organism evidence="9">
    <name type="scientific">Streptomyces citricolor</name>
    <dbReference type="NCBI Taxonomy" id="212427"/>
    <lineage>
        <taxon>Bacteria</taxon>
        <taxon>Bacillati</taxon>
        <taxon>Actinomycetota</taxon>
        <taxon>Actinomycetes</taxon>
        <taxon>Kitasatosporales</taxon>
        <taxon>Streptomycetaceae</taxon>
        <taxon>Streptomyces</taxon>
    </lineage>
</organism>